<dbReference type="InterPro" id="IPR026444">
    <property type="entry name" value="Secre_tail"/>
</dbReference>
<evidence type="ECO:0000259" key="2">
    <source>
        <dbReference type="Pfam" id="PF18962"/>
    </source>
</evidence>
<evidence type="ECO:0000313" key="4">
    <source>
        <dbReference type="Proteomes" id="UP000236731"/>
    </source>
</evidence>
<accession>A0A1H6ALR2</accession>
<name>A0A1H6ALR2_9SPHI</name>
<dbReference type="NCBIfam" id="TIGR04183">
    <property type="entry name" value="Por_Secre_tail"/>
    <property type="match status" value="1"/>
</dbReference>
<dbReference type="Gene3D" id="2.60.40.4070">
    <property type="match status" value="1"/>
</dbReference>
<gene>
    <name evidence="3" type="ORF">SAMN05421877_108195</name>
</gene>
<feature type="chain" id="PRO_5009292859" evidence="1">
    <location>
        <begin position="29"/>
        <end position="141"/>
    </location>
</feature>
<keyword evidence="1" id="KW-0732">Signal</keyword>
<dbReference type="Proteomes" id="UP000236731">
    <property type="component" value="Unassembled WGS sequence"/>
</dbReference>
<dbReference type="RefSeq" id="WP_103906878.1">
    <property type="nucleotide sequence ID" value="NZ_CP049246.1"/>
</dbReference>
<proteinExistence type="predicted"/>
<sequence length="141" mass="15397">MKLELRKISRLAVCNLCLCLGLAGYAQASSLSTSTSSTVTAFDFSADKPEENEKLINNVKVFYNGIADQVAVQFKLSKSSTVSIRVMDALGNEVLSLHNGSLEAGVQNLQFETHQKLTDGFYFVRVSSGSETIVKRISVRN</sequence>
<feature type="signal peptide" evidence="1">
    <location>
        <begin position="1"/>
        <end position="28"/>
    </location>
</feature>
<protein>
    <submittedName>
        <fullName evidence="3">Por secretion system C-terminal sorting domain-containing protein</fullName>
    </submittedName>
</protein>
<organism evidence="3 4">
    <name type="scientific">Sphingobacterium lactis</name>
    <dbReference type="NCBI Taxonomy" id="797291"/>
    <lineage>
        <taxon>Bacteria</taxon>
        <taxon>Pseudomonadati</taxon>
        <taxon>Bacteroidota</taxon>
        <taxon>Sphingobacteriia</taxon>
        <taxon>Sphingobacteriales</taxon>
        <taxon>Sphingobacteriaceae</taxon>
        <taxon>Sphingobacterium</taxon>
    </lineage>
</organism>
<feature type="domain" description="Secretion system C-terminal sorting" evidence="2">
    <location>
        <begin position="67"/>
        <end position="139"/>
    </location>
</feature>
<evidence type="ECO:0000256" key="1">
    <source>
        <dbReference type="SAM" id="SignalP"/>
    </source>
</evidence>
<dbReference type="OrthoDB" id="1523755at2"/>
<reference evidence="4" key="1">
    <citation type="submission" date="2016-10" db="EMBL/GenBank/DDBJ databases">
        <authorList>
            <person name="Varghese N."/>
            <person name="Submissions S."/>
        </authorList>
    </citation>
    <scope>NUCLEOTIDE SEQUENCE [LARGE SCALE GENOMIC DNA]</scope>
    <source>
        <strain evidence="4">DSM 22361</strain>
    </source>
</reference>
<keyword evidence="4" id="KW-1185">Reference proteome</keyword>
<evidence type="ECO:0000313" key="3">
    <source>
        <dbReference type="EMBL" id="SEG49114.1"/>
    </source>
</evidence>
<dbReference type="EMBL" id="FNUT01000008">
    <property type="protein sequence ID" value="SEG49114.1"/>
    <property type="molecule type" value="Genomic_DNA"/>
</dbReference>
<dbReference type="Pfam" id="PF18962">
    <property type="entry name" value="Por_Secre_tail"/>
    <property type="match status" value="1"/>
</dbReference>
<dbReference type="AlphaFoldDB" id="A0A1H6ALR2"/>